<dbReference type="SMART" id="SM01232">
    <property type="entry name" value="H2TH"/>
    <property type="match status" value="1"/>
</dbReference>
<dbReference type="GO" id="GO:0008534">
    <property type="term" value="F:oxidized purine nucleobase lesion DNA N-glycosylase activity"/>
    <property type="evidence" value="ECO:0007669"/>
    <property type="project" value="UniProtKB-EC"/>
</dbReference>
<evidence type="ECO:0000256" key="1">
    <source>
        <dbReference type="ARBA" id="ARBA00001668"/>
    </source>
</evidence>
<feature type="domain" description="FPG-type" evidence="16">
    <location>
        <begin position="247"/>
        <end position="281"/>
    </location>
</feature>
<reference evidence="18 19" key="1">
    <citation type="submission" date="2021-02" db="EMBL/GenBank/DDBJ databases">
        <title>Complete Genome Sequence of Arcanobacterium phocisimile strain DSM 26142T from a harbour seal.</title>
        <authorList>
            <person name="Borowiak M."/>
            <person name="Alssahen M."/>
            <person name="Malorny B."/>
            <person name="Laemmler C."/>
            <person name="Siebert U."/>
            <person name="Ploetz M."/>
            <person name="Abdulmawjood A."/>
        </authorList>
    </citation>
    <scope>NUCLEOTIDE SEQUENCE [LARGE SCALE GENOMIC DNA]</scope>
    <source>
        <strain evidence="18 19">DSM 26142</strain>
    </source>
</reference>
<comment type="function">
    <text evidence="15">Involved in base excision repair of DNA damaged by oxidation or by mutagenic agents. Acts as DNA glycosylase that recognizes and removes damaged bases. Has a preference for oxidized purines, such as 7,8-dihydro-8-oxoguanine (8-oxoG). Has AP (apurinic/apyrimidinic) lyase activity and introduces nicks in the DNA strand. Cleaves the DNA backbone by beta-delta elimination to generate a single-strand break at the site of the removed base with both 3'- and 5'-phosphates.</text>
</comment>
<dbReference type="Gene3D" id="3.20.190.10">
    <property type="entry name" value="MutM-like, N-terminal"/>
    <property type="match status" value="1"/>
</dbReference>
<dbReference type="SMART" id="SM00898">
    <property type="entry name" value="Fapy_DNA_glyco"/>
    <property type="match status" value="1"/>
</dbReference>
<keyword evidence="13 15" id="KW-0326">Glycosidase</keyword>
<evidence type="ECO:0000256" key="7">
    <source>
        <dbReference type="ARBA" id="ARBA00022801"/>
    </source>
</evidence>
<comment type="subunit">
    <text evidence="3 15">Monomer.</text>
</comment>
<dbReference type="Gene3D" id="1.10.8.50">
    <property type="match status" value="1"/>
</dbReference>
<proteinExistence type="inferred from homology"/>
<dbReference type="PANTHER" id="PTHR22993:SF9">
    <property type="entry name" value="FORMAMIDOPYRIMIDINE-DNA GLYCOSYLASE"/>
    <property type="match status" value="1"/>
</dbReference>
<keyword evidence="12 15" id="KW-0511">Multifunctional enzyme</keyword>
<dbReference type="CDD" id="cd08966">
    <property type="entry name" value="EcFpg-like_N"/>
    <property type="match status" value="1"/>
</dbReference>
<dbReference type="SUPFAM" id="SSF57716">
    <property type="entry name" value="Glucocorticoid receptor-like (DNA-binding domain)"/>
    <property type="match status" value="1"/>
</dbReference>
<feature type="binding site" evidence="15">
    <location>
        <position position="86"/>
    </location>
    <ligand>
        <name>DNA</name>
        <dbReference type="ChEBI" id="CHEBI:16991"/>
    </ligand>
</feature>
<dbReference type="RefSeq" id="WP_204423339.1">
    <property type="nucleotide sequence ID" value="NZ_CP070228.1"/>
</dbReference>
<keyword evidence="11 15" id="KW-0456">Lyase</keyword>
<accession>A0ABX7IGH2</accession>
<feature type="binding site" evidence="15">
    <location>
        <position position="105"/>
    </location>
    <ligand>
        <name>DNA</name>
        <dbReference type="ChEBI" id="CHEBI:16991"/>
    </ligand>
</feature>
<evidence type="ECO:0000256" key="5">
    <source>
        <dbReference type="ARBA" id="ARBA00022763"/>
    </source>
</evidence>
<evidence type="ECO:0000256" key="11">
    <source>
        <dbReference type="ARBA" id="ARBA00023239"/>
    </source>
</evidence>
<dbReference type="PROSITE" id="PS51066">
    <property type="entry name" value="ZF_FPG_2"/>
    <property type="match status" value="1"/>
</dbReference>
<evidence type="ECO:0000256" key="13">
    <source>
        <dbReference type="ARBA" id="ARBA00023295"/>
    </source>
</evidence>
<comment type="cofactor">
    <cofactor evidence="15">
        <name>Zn(2+)</name>
        <dbReference type="ChEBI" id="CHEBI:29105"/>
    </cofactor>
    <text evidence="15">Binds 1 zinc ion per subunit.</text>
</comment>
<dbReference type="InterPro" id="IPR015887">
    <property type="entry name" value="DNA_glyclase_Znf_dom_DNA_BS"/>
</dbReference>
<dbReference type="EC" id="4.2.99.18" evidence="15"/>
<dbReference type="InterPro" id="IPR010663">
    <property type="entry name" value="Znf_FPG/IleRS"/>
</dbReference>
<dbReference type="InterPro" id="IPR020629">
    <property type="entry name" value="FPG_Glyclase"/>
</dbReference>
<evidence type="ECO:0000256" key="8">
    <source>
        <dbReference type="ARBA" id="ARBA00022833"/>
    </source>
</evidence>
<dbReference type="Pfam" id="PF01149">
    <property type="entry name" value="Fapy_DNA_glyco"/>
    <property type="match status" value="1"/>
</dbReference>
<protein>
    <recommendedName>
        <fullName evidence="15">Formamidopyrimidine-DNA glycosylase</fullName>
        <shortName evidence="15">Fapy-DNA glycosylase</shortName>
        <ecNumber evidence="15">3.2.2.23</ecNumber>
    </recommendedName>
    <alternativeName>
        <fullName evidence="15">DNA-(apurinic or apyrimidinic site) lyase MutM</fullName>
        <shortName evidence="15">AP lyase MutM</shortName>
        <ecNumber evidence="15">4.2.99.18</ecNumber>
    </alternativeName>
</protein>
<dbReference type="Proteomes" id="UP000602653">
    <property type="component" value="Chromosome"/>
</dbReference>
<dbReference type="SUPFAM" id="SSF81624">
    <property type="entry name" value="N-terminal domain of MutM-like DNA repair proteins"/>
    <property type="match status" value="1"/>
</dbReference>
<comment type="catalytic activity">
    <reaction evidence="1 15">
        <text>Hydrolysis of DNA containing ring-opened 7-methylguanine residues, releasing 2,6-diamino-4-hydroxy-5-(N-methyl)formamidopyrimidine.</text>
        <dbReference type="EC" id="3.2.2.23"/>
    </reaction>
</comment>
<keyword evidence="8 15" id="KW-0862">Zinc</keyword>
<keyword evidence="9 15" id="KW-0238">DNA-binding</keyword>
<dbReference type="InterPro" id="IPR010979">
    <property type="entry name" value="Ribosomal_uS13-like_H2TH"/>
</dbReference>
<evidence type="ECO:0000259" key="16">
    <source>
        <dbReference type="PROSITE" id="PS51066"/>
    </source>
</evidence>
<dbReference type="PROSITE" id="PS01242">
    <property type="entry name" value="ZF_FPG_1"/>
    <property type="match status" value="1"/>
</dbReference>
<evidence type="ECO:0000313" key="19">
    <source>
        <dbReference type="Proteomes" id="UP000602653"/>
    </source>
</evidence>
<evidence type="ECO:0000313" key="18">
    <source>
        <dbReference type="EMBL" id="QRV01559.1"/>
    </source>
</evidence>
<comment type="catalytic activity">
    <reaction evidence="14 15">
        <text>2'-deoxyribonucleotide-(2'-deoxyribose 5'-phosphate)-2'-deoxyribonucleotide-DNA = a 3'-end 2'-deoxyribonucleotide-(2,3-dehydro-2,3-deoxyribose 5'-phosphate)-DNA + a 5'-end 5'-phospho-2'-deoxyribonucleoside-DNA + H(+)</text>
        <dbReference type="Rhea" id="RHEA:66592"/>
        <dbReference type="Rhea" id="RHEA-COMP:13180"/>
        <dbReference type="Rhea" id="RHEA-COMP:16897"/>
        <dbReference type="Rhea" id="RHEA-COMP:17067"/>
        <dbReference type="ChEBI" id="CHEBI:15378"/>
        <dbReference type="ChEBI" id="CHEBI:136412"/>
        <dbReference type="ChEBI" id="CHEBI:157695"/>
        <dbReference type="ChEBI" id="CHEBI:167181"/>
        <dbReference type="EC" id="4.2.99.18"/>
    </reaction>
</comment>
<evidence type="ECO:0000256" key="4">
    <source>
        <dbReference type="ARBA" id="ARBA00022723"/>
    </source>
</evidence>
<evidence type="ECO:0000259" key="17">
    <source>
        <dbReference type="PROSITE" id="PS51068"/>
    </source>
</evidence>
<dbReference type="NCBIfam" id="NF002211">
    <property type="entry name" value="PRK01103.1"/>
    <property type="match status" value="1"/>
</dbReference>
<sequence length="284" mass="31463">MPELPEVETIRRGLVPHVVGKTIARVDALHPRVARMSPEGLDSLAGMTISGVVRRGKFMWFLTGERALVAHLGMSGQMRINSDSVHVRARFHFTDGTSLDFVDQRTFGYLHPDQLLPTPDSGPGGYGSQAAMIPASVAHIGRDLLDPLLDLRDVARAVKHRRTEIKRAILNQNIASGIGNIYADEALWEACVHPQKMTTAMSLAKIADVYEHAREVMERAVEAGGTSFDELYVNVNGESGYFDRSLHVYGKTGQPCDRCGKEIQRITFMNRSSHLCPACQRRSR</sequence>
<evidence type="ECO:0000256" key="3">
    <source>
        <dbReference type="ARBA" id="ARBA00011245"/>
    </source>
</evidence>
<dbReference type="InterPro" id="IPR000214">
    <property type="entry name" value="Znf_DNA_glyclase/AP_lyase"/>
</dbReference>
<dbReference type="NCBIfam" id="TIGR00577">
    <property type="entry name" value="fpg"/>
    <property type="match status" value="1"/>
</dbReference>
<evidence type="ECO:0000256" key="10">
    <source>
        <dbReference type="ARBA" id="ARBA00023204"/>
    </source>
</evidence>
<feature type="binding site" evidence="15">
    <location>
        <position position="161"/>
    </location>
    <ligand>
        <name>DNA</name>
        <dbReference type="ChEBI" id="CHEBI:16991"/>
    </ligand>
</feature>
<evidence type="ECO:0000256" key="6">
    <source>
        <dbReference type="ARBA" id="ARBA00022771"/>
    </source>
</evidence>
<name>A0ABX7IGH2_9ACTO</name>
<keyword evidence="7 15" id="KW-0378">Hydrolase</keyword>
<organism evidence="18 19">
    <name type="scientific">Arcanobacterium phocisimile</name>
    <dbReference type="NCBI Taxonomy" id="1302235"/>
    <lineage>
        <taxon>Bacteria</taxon>
        <taxon>Bacillati</taxon>
        <taxon>Actinomycetota</taxon>
        <taxon>Actinomycetes</taxon>
        <taxon>Actinomycetales</taxon>
        <taxon>Actinomycetaceae</taxon>
        <taxon>Arcanobacterium</taxon>
    </lineage>
</organism>
<dbReference type="SUPFAM" id="SSF46946">
    <property type="entry name" value="S13-like H2TH domain"/>
    <property type="match status" value="1"/>
</dbReference>
<dbReference type="HAMAP" id="MF_00103">
    <property type="entry name" value="Fapy_DNA_glycosyl"/>
    <property type="match status" value="1"/>
</dbReference>
<keyword evidence="6 15" id="KW-0863">Zinc-finger</keyword>
<dbReference type="InterPro" id="IPR035937">
    <property type="entry name" value="FPG_N"/>
</dbReference>
<feature type="active site" description="Proton donor; for delta-elimination activity" evidence="15">
    <location>
        <position position="271"/>
    </location>
</feature>
<gene>
    <name evidence="15 18" type="primary">mutM</name>
    <name evidence="15" type="synonym">fpg</name>
    <name evidence="18" type="ORF">JTE88_05480</name>
</gene>
<dbReference type="EMBL" id="CP070228">
    <property type="protein sequence ID" value="QRV01559.1"/>
    <property type="molecule type" value="Genomic_DNA"/>
</dbReference>
<evidence type="ECO:0000256" key="9">
    <source>
        <dbReference type="ARBA" id="ARBA00023125"/>
    </source>
</evidence>
<evidence type="ECO:0000256" key="15">
    <source>
        <dbReference type="HAMAP-Rule" id="MF_00103"/>
    </source>
</evidence>
<dbReference type="InterPro" id="IPR012319">
    <property type="entry name" value="FPG_cat"/>
</dbReference>
<feature type="active site" description="Proton donor; for beta-elimination activity" evidence="15">
    <location>
        <position position="57"/>
    </location>
</feature>
<keyword evidence="10 15" id="KW-0234">DNA repair</keyword>
<dbReference type="EC" id="3.2.2.23" evidence="15"/>
<dbReference type="GO" id="GO:0140078">
    <property type="term" value="F:class I DNA-(apurinic or apyrimidinic site) endonuclease activity"/>
    <property type="evidence" value="ECO:0007669"/>
    <property type="project" value="UniProtKB-EC"/>
</dbReference>
<dbReference type="PANTHER" id="PTHR22993">
    <property type="entry name" value="FORMAMIDOPYRIMIDINE-DNA GLYCOSYLASE"/>
    <property type="match status" value="1"/>
</dbReference>
<dbReference type="Pfam" id="PF06827">
    <property type="entry name" value="zf-FPG_IleRS"/>
    <property type="match status" value="1"/>
</dbReference>
<feature type="active site" description="Proton donor" evidence="15">
    <location>
        <position position="3"/>
    </location>
</feature>
<keyword evidence="19" id="KW-1185">Reference proteome</keyword>
<dbReference type="PROSITE" id="PS51068">
    <property type="entry name" value="FPG_CAT"/>
    <property type="match status" value="1"/>
</dbReference>
<feature type="active site" description="Schiff-base intermediate with DNA" evidence="15">
    <location>
        <position position="2"/>
    </location>
</feature>
<comment type="similarity">
    <text evidence="2 15">Belongs to the FPG family.</text>
</comment>
<keyword evidence="4 15" id="KW-0479">Metal-binding</keyword>
<feature type="domain" description="Formamidopyrimidine-DNA glycosylase catalytic" evidence="17">
    <location>
        <begin position="2"/>
        <end position="108"/>
    </location>
</feature>
<evidence type="ECO:0000256" key="2">
    <source>
        <dbReference type="ARBA" id="ARBA00009409"/>
    </source>
</evidence>
<dbReference type="InterPro" id="IPR015886">
    <property type="entry name" value="H2TH_FPG"/>
</dbReference>
<evidence type="ECO:0000256" key="14">
    <source>
        <dbReference type="ARBA" id="ARBA00044632"/>
    </source>
</evidence>
<keyword evidence="5 15" id="KW-0227">DNA damage</keyword>
<evidence type="ECO:0000256" key="12">
    <source>
        <dbReference type="ARBA" id="ARBA00023268"/>
    </source>
</evidence>
<dbReference type="Pfam" id="PF06831">
    <property type="entry name" value="H2TH"/>
    <property type="match status" value="1"/>
</dbReference>